<evidence type="ECO:0000256" key="2">
    <source>
        <dbReference type="SAM" id="Phobius"/>
    </source>
</evidence>
<dbReference type="AlphaFoldDB" id="A0A117M065"/>
<protein>
    <submittedName>
        <fullName evidence="3">Uncharacterized protein</fullName>
    </submittedName>
</protein>
<evidence type="ECO:0000256" key="1">
    <source>
        <dbReference type="SAM" id="MobiDB-lite"/>
    </source>
</evidence>
<keyword evidence="2" id="KW-1133">Transmembrane helix</keyword>
<accession>A0A117M065</accession>
<dbReference type="Proteomes" id="UP000053904">
    <property type="component" value="Unassembled WGS sequence"/>
</dbReference>
<evidence type="ECO:0000313" key="3">
    <source>
        <dbReference type="EMBL" id="KUK76914.1"/>
    </source>
</evidence>
<feature type="transmembrane region" description="Helical" evidence="2">
    <location>
        <begin position="34"/>
        <end position="61"/>
    </location>
</feature>
<feature type="compositionally biased region" description="Basic and acidic residues" evidence="1">
    <location>
        <begin position="12"/>
        <end position="24"/>
    </location>
</feature>
<keyword evidence="2" id="KW-0472">Membrane</keyword>
<name>A0A117M065_9BACT</name>
<comment type="caution">
    <text evidence="3">The sequence shown here is derived from an EMBL/GenBank/DDBJ whole genome shotgun (WGS) entry which is preliminary data.</text>
</comment>
<gene>
    <name evidence="3" type="ORF">XD93_0656</name>
</gene>
<organism evidence="3 4">
    <name type="scientific">candidate division WS6 bacterium 34_10</name>
    <dbReference type="NCBI Taxonomy" id="1641389"/>
    <lineage>
        <taxon>Bacteria</taxon>
        <taxon>Candidatus Dojkabacteria</taxon>
    </lineage>
</organism>
<proteinExistence type="predicted"/>
<evidence type="ECO:0000313" key="4">
    <source>
        <dbReference type="Proteomes" id="UP000053904"/>
    </source>
</evidence>
<feature type="non-terminal residue" evidence="3">
    <location>
        <position position="1"/>
    </location>
</feature>
<reference evidence="4" key="1">
    <citation type="journal article" date="2015" name="MBio">
        <title>Genome-Resolved Metagenomic Analysis Reveals Roles for Candidate Phyla and Other Microbial Community Members in Biogeochemical Transformations in Oil Reservoirs.</title>
        <authorList>
            <person name="Hu P."/>
            <person name="Tom L."/>
            <person name="Singh A."/>
            <person name="Thomas B.C."/>
            <person name="Baker B.J."/>
            <person name="Piceno Y.M."/>
            <person name="Andersen G.L."/>
            <person name="Banfield J.F."/>
        </authorList>
    </citation>
    <scope>NUCLEOTIDE SEQUENCE [LARGE SCALE GENOMIC DNA]</scope>
</reference>
<dbReference type="EMBL" id="LGGO01000087">
    <property type="protein sequence ID" value="KUK76914.1"/>
    <property type="molecule type" value="Genomic_DNA"/>
</dbReference>
<sequence>PKEAPSTGFYDSKPEEKLTKEEKKEKKKKEKKGGCFRTFLIIIIVLLFLLALIFGAGYYGYTKVISSIQPVDLGVEYSREDYTGLMDKIGLDAPATSLCLDCPAPTFSGPHEVEVTVSNEEASATFEYINEYLESVSIYGTQIKMNDGSAELSTTLDYNGFTIPIYMTGSVSKVNERAIGGNIYSLKAGEIAVPDYIAVAVEEYLLDAVNSKLMSAGDSVRIDMLDITSDGLKFGGLLPAKGE</sequence>
<keyword evidence="2" id="KW-0812">Transmembrane</keyword>
<feature type="region of interest" description="Disordered" evidence="1">
    <location>
        <begin position="1"/>
        <end position="25"/>
    </location>
</feature>